<dbReference type="AlphaFoldDB" id="A0A381W0H5"/>
<organism evidence="1">
    <name type="scientific">marine metagenome</name>
    <dbReference type="NCBI Taxonomy" id="408172"/>
    <lineage>
        <taxon>unclassified sequences</taxon>
        <taxon>metagenomes</taxon>
        <taxon>ecological metagenomes</taxon>
    </lineage>
</organism>
<reference evidence="1" key="1">
    <citation type="submission" date="2018-05" db="EMBL/GenBank/DDBJ databases">
        <authorList>
            <person name="Lanie J.A."/>
            <person name="Ng W.-L."/>
            <person name="Kazmierczak K.M."/>
            <person name="Andrzejewski T.M."/>
            <person name="Davidsen T.M."/>
            <person name="Wayne K.J."/>
            <person name="Tettelin H."/>
            <person name="Glass J.I."/>
            <person name="Rusch D."/>
            <person name="Podicherti R."/>
            <person name="Tsui H.-C.T."/>
            <person name="Winkler M.E."/>
        </authorList>
    </citation>
    <scope>NUCLEOTIDE SEQUENCE</scope>
</reference>
<evidence type="ECO:0000313" key="1">
    <source>
        <dbReference type="EMBL" id="SVA45488.1"/>
    </source>
</evidence>
<gene>
    <name evidence="1" type="ORF">METZ01_LOCUS98342</name>
</gene>
<proteinExistence type="predicted"/>
<sequence>MNKNLVNTMESLTTLGGFSYNSFLLDRYSA</sequence>
<name>A0A381W0H5_9ZZZZ</name>
<dbReference type="EMBL" id="UINC01010205">
    <property type="protein sequence ID" value="SVA45488.1"/>
    <property type="molecule type" value="Genomic_DNA"/>
</dbReference>
<protein>
    <submittedName>
        <fullName evidence="1">Uncharacterized protein</fullName>
    </submittedName>
</protein>
<accession>A0A381W0H5</accession>